<feature type="domain" description="AB hydrolase-1" evidence="5">
    <location>
        <begin position="69"/>
        <end position="194"/>
    </location>
</feature>
<name>D2VYL1_NAEGR</name>
<dbReference type="AlphaFoldDB" id="D2VYL1"/>
<protein>
    <recommendedName>
        <fullName evidence="2">Maspardin</fullName>
    </recommendedName>
</protein>
<comment type="subcellular location">
    <subcellularLocation>
        <location evidence="1">Cytoplasm</location>
    </subcellularLocation>
</comment>
<keyword evidence="7" id="KW-1185">Reference proteome</keyword>
<accession>D2VYL1</accession>
<dbReference type="OrthoDB" id="10264550at2759"/>
<keyword evidence="3" id="KW-0963">Cytoplasm</keyword>
<feature type="region of interest" description="Disordered" evidence="4">
    <location>
        <begin position="447"/>
        <end position="479"/>
    </location>
</feature>
<evidence type="ECO:0000259" key="5">
    <source>
        <dbReference type="Pfam" id="PF00561"/>
    </source>
</evidence>
<gene>
    <name evidence="6" type="ORF">NAEGRDRAFT_59598</name>
</gene>
<dbReference type="ESTHER" id="naegr-d2vyl1">
    <property type="family name" value="Maspardin-ACP33-SPG21_like"/>
</dbReference>
<dbReference type="Proteomes" id="UP000006671">
    <property type="component" value="Unassembled WGS sequence"/>
</dbReference>
<dbReference type="InterPro" id="IPR029058">
    <property type="entry name" value="AB_hydrolase_fold"/>
</dbReference>
<dbReference type="STRING" id="5762.D2VYL1"/>
<dbReference type="OMA" id="SHCTTID"/>
<evidence type="ECO:0000256" key="2">
    <source>
        <dbReference type="ARBA" id="ARBA00020148"/>
    </source>
</evidence>
<dbReference type="KEGG" id="ngr:NAEGRDRAFT_59598"/>
<organism evidence="7">
    <name type="scientific">Naegleria gruberi</name>
    <name type="common">Amoeba</name>
    <dbReference type="NCBI Taxonomy" id="5762"/>
    <lineage>
        <taxon>Eukaryota</taxon>
        <taxon>Discoba</taxon>
        <taxon>Heterolobosea</taxon>
        <taxon>Tetramitia</taxon>
        <taxon>Eutetramitia</taxon>
        <taxon>Vahlkampfiidae</taxon>
        <taxon>Naegleria</taxon>
    </lineage>
</organism>
<dbReference type="InterPro" id="IPR000073">
    <property type="entry name" value="AB_hydrolase_1"/>
</dbReference>
<evidence type="ECO:0000256" key="1">
    <source>
        <dbReference type="ARBA" id="ARBA00004496"/>
    </source>
</evidence>
<sequence>MNAIARKLMVSTLSSPPKQQQQPVRVDPIEFKKQKDTFERFQKRCPVINVKIDGKNWSYRQCYQDSNVPPLIILHDFCGSSHDFYNQFSMIFDEGKDFHFISVEIPSHCTTIDEFVPEFDKFVNLVSNSSSNHIFSISPQLRFSEPISISNSKSKSQCVHLCGCGLGAFLALNYASEYVEKVSSLILVNGFVNSTIFSEYSPLNDFYVLAPKFLLSTKVFDMFTHFKDREFMNNDEILYSIEYMLDNVDKISQKQLASRLSLLSDERIVNTKDILEKLVIKSTQQNSCITIIESMDDENSIYPSSLRTELQQKFPSSYSNIRSCLLKKGGTFPYISNVDEFNIYLTVHMRGIYQNISLFDNLETLQVSSPTTSGDLLNAFSPELLDSSKSNPMPVLYRHISFTPHTPPDIAEEDITTHDCSLPTDMEADIFCDDNECEGESMLHVSHNGVSRRRSESMASNFEEDEEEHDLARPKDMLF</sequence>
<dbReference type="GeneID" id="8857971"/>
<proteinExistence type="predicted"/>
<dbReference type="eggNOG" id="ENOG502QPSD">
    <property type="taxonomic scope" value="Eukaryota"/>
</dbReference>
<dbReference type="InParanoid" id="D2VYL1"/>
<dbReference type="InterPro" id="IPR026151">
    <property type="entry name" value="Maspardin"/>
</dbReference>
<dbReference type="Gene3D" id="3.40.50.1820">
    <property type="entry name" value="alpha/beta hydrolase"/>
    <property type="match status" value="1"/>
</dbReference>
<dbReference type="VEuPathDB" id="AmoebaDB:NAEGRDRAFT_59598"/>
<dbReference type="EMBL" id="GG738911">
    <property type="protein sequence ID" value="EFC38133.1"/>
    <property type="molecule type" value="Genomic_DNA"/>
</dbReference>
<evidence type="ECO:0000256" key="4">
    <source>
        <dbReference type="SAM" id="MobiDB-lite"/>
    </source>
</evidence>
<dbReference type="GO" id="GO:0005737">
    <property type="term" value="C:cytoplasm"/>
    <property type="evidence" value="ECO:0007669"/>
    <property type="project" value="UniProtKB-SubCell"/>
</dbReference>
<dbReference type="PANTHER" id="PTHR15913">
    <property type="entry name" value="ACID CLUSTER PROTEIN 33"/>
    <property type="match status" value="1"/>
</dbReference>
<dbReference type="PANTHER" id="PTHR15913:SF0">
    <property type="entry name" value="MASPARDIN"/>
    <property type="match status" value="1"/>
</dbReference>
<feature type="compositionally biased region" description="Basic and acidic residues" evidence="4">
    <location>
        <begin position="470"/>
        <end position="479"/>
    </location>
</feature>
<reference evidence="6 7" key="1">
    <citation type="journal article" date="2010" name="Cell">
        <title>The genome of Naegleria gruberi illuminates early eukaryotic versatility.</title>
        <authorList>
            <person name="Fritz-Laylin L.K."/>
            <person name="Prochnik S.E."/>
            <person name="Ginger M.L."/>
            <person name="Dacks J.B."/>
            <person name="Carpenter M.L."/>
            <person name="Field M.C."/>
            <person name="Kuo A."/>
            <person name="Paredez A."/>
            <person name="Chapman J."/>
            <person name="Pham J."/>
            <person name="Shu S."/>
            <person name="Neupane R."/>
            <person name="Cipriano M."/>
            <person name="Mancuso J."/>
            <person name="Tu H."/>
            <person name="Salamov A."/>
            <person name="Lindquist E."/>
            <person name="Shapiro H."/>
            <person name="Lucas S."/>
            <person name="Grigoriev I.V."/>
            <person name="Cande W.Z."/>
            <person name="Fulton C."/>
            <person name="Rokhsar D.S."/>
            <person name="Dawson S.C."/>
        </authorList>
    </citation>
    <scope>NUCLEOTIDE SEQUENCE [LARGE SCALE GENOMIC DNA]</scope>
    <source>
        <strain evidence="6 7">NEG-M</strain>
    </source>
</reference>
<evidence type="ECO:0000256" key="3">
    <source>
        <dbReference type="ARBA" id="ARBA00022490"/>
    </source>
</evidence>
<dbReference type="RefSeq" id="XP_002670877.1">
    <property type="nucleotide sequence ID" value="XM_002670831.1"/>
</dbReference>
<dbReference type="Pfam" id="PF00561">
    <property type="entry name" value="Abhydrolase_1"/>
    <property type="match status" value="1"/>
</dbReference>
<evidence type="ECO:0000313" key="6">
    <source>
        <dbReference type="EMBL" id="EFC38133.1"/>
    </source>
</evidence>
<evidence type="ECO:0000313" key="7">
    <source>
        <dbReference type="Proteomes" id="UP000006671"/>
    </source>
</evidence>
<dbReference type="SUPFAM" id="SSF53474">
    <property type="entry name" value="alpha/beta-Hydrolases"/>
    <property type="match status" value="1"/>
</dbReference>